<dbReference type="AlphaFoldDB" id="A0A8I2C612"/>
<dbReference type="RefSeq" id="WP_209944541.1">
    <property type="nucleotide sequence ID" value="NZ_JAFICZ010000001.1"/>
</dbReference>
<comment type="caution">
    <text evidence="1">The sequence shown here is derived from an EMBL/GenBank/DDBJ whole genome shotgun (WGS) entry which is preliminary data.</text>
</comment>
<dbReference type="InterPro" id="IPR036380">
    <property type="entry name" value="Isochorismatase-like_sf"/>
</dbReference>
<dbReference type="Proteomes" id="UP000673383">
    <property type="component" value="Unassembled WGS sequence"/>
</dbReference>
<dbReference type="EMBL" id="JAFICZ010000001">
    <property type="protein sequence ID" value="MBP1296394.1"/>
    <property type="molecule type" value="Genomic_DNA"/>
</dbReference>
<reference evidence="1" key="1">
    <citation type="submission" date="2021-02" db="EMBL/GenBank/DDBJ databases">
        <title>Genomic Encyclopedia of Type Strains, Phase IV (KMG-V): Genome sequencing to study the core and pangenomes of soil and plant-associated prokaryotes.</title>
        <authorList>
            <person name="Whitman W."/>
        </authorList>
    </citation>
    <scope>NUCLEOTIDE SEQUENCE</scope>
    <source>
        <strain evidence="1">USDA 406</strain>
    </source>
</reference>
<accession>A0A8I2C612</accession>
<dbReference type="SUPFAM" id="SSF52499">
    <property type="entry name" value="Isochorismatase-like hydrolases"/>
    <property type="match status" value="1"/>
</dbReference>
<proteinExistence type="predicted"/>
<organism evidence="1 2">
    <name type="scientific">Bradyrhizobium elkanii</name>
    <dbReference type="NCBI Taxonomy" id="29448"/>
    <lineage>
        <taxon>Bacteria</taxon>
        <taxon>Pseudomonadati</taxon>
        <taxon>Pseudomonadota</taxon>
        <taxon>Alphaproteobacteria</taxon>
        <taxon>Hyphomicrobiales</taxon>
        <taxon>Nitrobacteraceae</taxon>
        <taxon>Bradyrhizobium</taxon>
    </lineage>
</organism>
<sequence length="178" mass="19016">MLADPHQSCILLVNLTRGIDADASAILATHRDKCLSLLAGCRGLFDVRQIAIGECEAGLLPDQVAAPIEHLDADVLSLWADPRIAGHLATSNISTVFLGGSYLEEEVLIAALQGAGFGYDVRILADLSIARSEIDRPLLLDRLAQHGIVATTMRQAALEWGVSLGDAAIIRKVRELLS</sequence>
<evidence type="ECO:0008006" key="3">
    <source>
        <dbReference type="Google" id="ProtNLM"/>
    </source>
</evidence>
<dbReference type="Gene3D" id="3.40.50.850">
    <property type="entry name" value="Isochorismatase-like"/>
    <property type="match status" value="1"/>
</dbReference>
<evidence type="ECO:0000313" key="2">
    <source>
        <dbReference type="Proteomes" id="UP000673383"/>
    </source>
</evidence>
<protein>
    <recommendedName>
        <fullName evidence="3">Isochorismatase family protein</fullName>
    </recommendedName>
</protein>
<gene>
    <name evidence="1" type="ORF">JOH49_006147</name>
</gene>
<name>A0A8I2C612_BRAEL</name>
<evidence type="ECO:0000313" key="1">
    <source>
        <dbReference type="EMBL" id="MBP1296394.1"/>
    </source>
</evidence>